<evidence type="ECO:0000313" key="1">
    <source>
        <dbReference type="EMBL" id="KAL1122788.1"/>
    </source>
</evidence>
<gene>
    <name evidence="1" type="ORF">AAG570_003114</name>
</gene>
<sequence length="109" mass="12437">MIRTATKLIAPLIQSLIRPHDLEADMDLLLSLDGILLPTSPDLAPPDFQLFTELKQFLIGKHFSNNEEVKEAMEKRLSEVELNVFDEGIKKVVPRLKKCIKVDGYYVDK</sequence>
<dbReference type="EMBL" id="JBFDAA010000013">
    <property type="protein sequence ID" value="KAL1122788.1"/>
    <property type="molecule type" value="Genomic_DNA"/>
</dbReference>
<reference evidence="1 2" key="1">
    <citation type="submission" date="2024-07" db="EMBL/GenBank/DDBJ databases">
        <title>Chromosome-level genome assembly of the water stick insect Ranatra chinensis (Heteroptera: Nepidae).</title>
        <authorList>
            <person name="Liu X."/>
        </authorList>
    </citation>
    <scope>NUCLEOTIDE SEQUENCE [LARGE SCALE GENOMIC DNA]</scope>
    <source>
        <strain evidence="1">Cailab_2021Rc</strain>
        <tissue evidence="1">Muscle</tissue>
    </source>
</reference>
<protein>
    <submittedName>
        <fullName evidence="1">Uncharacterized protein</fullName>
    </submittedName>
</protein>
<keyword evidence="2" id="KW-1185">Reference proteome</keyword>
<dbReference type="InterPro" id="IPR052709">
    <property type="entry name" value="Transposase-MT_Hybrid"/>
</dbReference>
<name>A0ABD0YNS2_9HEMI</name>
<dbReference type="Proteomes" id="UP001558652">
    <property type="component" value="Unassembled WGS sequence"/>
</dbReference>
<dbReference type="AlphaFoldDB" id="A0ABD0YNS2"/>
<dbReference type="InterPro" id="IPR036397">
    <property type="entry name" value="RNaseH_sf"/>
</dbReference>
<dbReference type="PANTHER" id="PTHR46060:SF1">
    <property type="entry name" value="MARINER MOS1 TRANSPOSASE-LIKE PROTEIN"/>
    <property type="match status" value="1"/>
</dbReference>
<organism evidence="1 2">
    <name type="scientific">Ranatra chinensis</name>
    <dbReference type="NCBI Taxonomy" id="642074"/>
    <lineage>
        <taxon>Eukaryota</taxon>
        <taxon>Metazoa</taxon>
        <taxon>Ecdysozoa</taxon>
        <taxon>Arthropoda</taxon>
        <taxon>Hexapoda</taxon>
        <taxon>Insecta</taxon>
        <taxon>Pterygota</taxon>
        <taxon>Neoptera</taxon>
        <taxon>Paraneoptera</taxon>
        <taxon>Hemiptera</taxon>
        <taxon>Heteroptera</taxon>
        <taxon>Panheteroptera</taxon>
        <taxon>Nepomorpha</taxon>
        <taxon>Nepidae</taxon>
        <taxon>Ranatrinae</taxon>
        <taxon>Ranatra</taxon>
    </lineage>
</organism>
<evidence type="ECO:0000313" key="2">
    <source>
        <dbReference type="Proteomes" id="UP001558652"/>
    </source>
</evidence>
<dbReference type="PANTHER" id="PTHR46060">
    <property type="entry name" value="MARINER MOS1 TRANSPOSASE-LIKE PROTEIN"/>
    <property type="match status" value="1"/>
</dbReference>
<proteinExistence type="predicted"/>
<comment type="caution">
    <text evidence="1">The sequence shown here is derived from an EMBL/GenBank/DDBJ whole genome shotgun (WGS) entry which is preliminary data.</text>
</comment>
<accession>A0ABD0YNS2</accession>
<dbReference type="Gene3D" id="3.30.420.10">
    <property type="entry name" value="Ribonuclease H-like superfamily/Ribonuclease H"/>
    <property type="match status" value="1"/>
</dbReference>